<dbReference type="InterPro" id="IPR053144">
    <property type="entry name" value="Acetyltransferase_Butenolide"/>
</dbReference>
<dbReference type="AlphaFoldDB" id="A0A1T3NRL5"/>
<comment type="caution">
    <text evidence="2">The sequence shown here is derived from an EMBL/GenBank/DDBJ whole genome shotgun (WGS) entry which is preliminary data.</text>
</comment>
<evidence type="ECO:0000313" key="3">
    <source>
        <dbReference type="Proteomes" id="UP000190037"/>
    </source>
</evidence>
<accession>A0A1T3NRL5</accession>
<dbReference type="RefSeq" id="WP_078980538.1">
    <property type="nucleotide sequence ID" value="NZ_MWQN01000002.1"/>
</dbReference>
<evidence type="ECO:0000259" key="1">
    <source>
        <dbReference type="PROSITE" id="PS51186"/>
    </source>
</evidence>
<dbReference type="OrthoDB" id="4314918at2"/>
<dbReference type="PANTHER" id="PTHR43233:SF1">
    <property type="entry name" value="FAMILY N-ACETYLTRANSFERASE, PUTATIVE (AFU_ORTHOLOGUE AFUA_6G03350)-RELATED"/>
    <property type="match status" value="1"/>
</dbReference>
<feature type="domain" description="N-acetyltransferase" evidence="1">
    <location>
        <begin position="4"/>
        <end position="159"/>
    </location>
</feature>
<protein>
    <submittedName>
        <fullName evidence="2">GNAT family N-acetyltransferase</fullName>
    </submittedName>
</protein>
<dbReference type="Gene3D" id="3.40.630.30">
    <property type="match status" value="1"/>
</dbReference>
<organism evidence="2 3">
    <name type="scientific">Embleya scabrispora</name>
    <dbReference type="NCBI Taxonomy" id="159449"/>
    <lineage>
        <taxon>Bacteria</taxon>
        <taxon>Bacillati</taxon>
        <taxon>Actinomycetota</taxon>
        <taxon>Actinomycetes</taxon>
        <taxon>Kitasatosporales</taxon>
        <taxon>Streptomycetaceae</taxon>
        <taxon>Embleya</taxon>
    </lineage>
</organism>
<dbReference type="PROSITE" id="PS51186">
    <property type="entry name" value="GNAT"/>
    <property type="match status" value="1"/>
</dbReference>
<name>A0A1T3NRL5_9ACTN</name>
<keyword evidence="3" id="KW-1185">Reference proteome</keyword>
<dbReference type="GO" id="GO:0016747">
    <property type="term" value="F:acyltransferase activity, transferring groups other than amino-acyl groups"/>
    <property type="evidence" value="ECO:0007669"/>
    <property type="project" value="InterPro"/>
</dbReference>
<dbReference type="InterPro" id="IPR000182">
    <property type="entry name" value="GNAT_dom"/>
</dbReference>
<evidence type="ECO:0000313" key="2">
    <source>
        <dbReference type="EMBL" id="OPC79322.1"/>
    </source>
</evidence>
<dbReference type="CDD" id="cd04301">
    <property type="entry name" value="NAT_SF"/>
    <property type="match status" value="1"/>
</dbReference>
<dbReference type="STRING" id="159449.B4N89_35315"/>
<dbReference type="Pfam" id="PF13673">
    <property type="entry name" value="Acetyltransf_10"/>
    <property type="match status" value="1"/>
</dbReference>
<keyword evidence="2" id="KW-0808">Transferase</keyword>
<dbReference type="EMBL" id="MWQN01000002">
    <property type="protein sequence ID" value="OPC79322.1"/>
    <property type="molecule type" value="Genomic_DNA"/>
</dbReference>
<sequence length="164" mass="17575">MQSITIRRAVASDADRLTSLVGGSGAYRGHYASIIAGYRVTADYIARHRVFAAVDAGDEPLGFYALVLDPPELDLAFVADEAQGSGVGRILIEHMIGEAGRAGLTAVRVVAHPPAEAFYRRLGATRVGTIAPSPPKIGWERPELRFTIPPGLRRQVDLERAPGC</sequence>
<dbReference type="Proteomes" id="UP000190037">
    <property type="component" value="Unassembled WGS sequence"/>
</dbReference>
<dbReference type="PANTHER" id="PTHR43233">
    <property type="entry name" value="FAMILY N-ACETYLTRANSFERASE, PUTATIVE (AFU_ORTHOLOGUE AFUA_6G03350)-RELATED"/>
    <property type="match status" value="1"/>
</dbReference>
<dbReference type="InterPro" id="IPR016181">
    <property type="entry name" value="Acyl_CoA_acyltransferase"/>
</dbReference>
<gene>
    <name evidence="2" type="ORF">B4N89_35315</name>
</gene>
<dbReference type="SUPFAM" id="SSF55729">
    <property type="entry name" value="Acyl-CoA N-acyltransferases (Nat)"/>
    <property type="match status" value="1"/>
</dbReference>
<proteinExistence type="predicted"/>
<reference evidence="2 3" key="1">
    <citation type="submission" date="2017-03" db="EMBL/GenBank/DDBJ databases">
        <title>Draft genome sequence of Streptomyces scabrisporus NF3, endophyte isolated from Amphipterygium adstringens.</title>
        <authorList>
            <person name="Vazquez M."/>
            <person name="Ceapa C.D."/>
            <person name="Rodriguez Luna D."/>
            <person name="Sanchez Esquivel S."/>
        </authorList>
    </citation>
    <scope>NUCLEOTIDE SEQUENCE [LARGE SCALE GENOMIC DNA]</scope>
    <source>
        <strain evidence="2 3">NF3</strain>
    </source>
</reference>